<evidence type="ECO:0000256" key="1">
    <source>
        <dbReference type="ARBA" id="ARBA00008839"/>
    </source>
</evidence>
<feature type="compositionally biased region" description="Polar residues" evidence="2">
    <location>
        <begin position="640"/>
        <end position="666"/>
    </location>
</feature>
<evidence type="ECO:0000256" key="2">
    <source>
        <dbReference type="SAM" id="MobiDB-lite"/>
    </source>
</evidence>
<evidence type="ECO:0000313" key="3">
    <source>
        <dbReference type="Proteomes" id="UP000694941"/>
    </source>
</evidence>
<dbReference type="InterPro" id="IPR005026">
    <property type="entry name" value="SAPAP"/>
</dbReference>
<feature type="region of interest" description="Disordered" evidence="2">
    <location>
        <begin position="919"/>
        <end position="991"/>
    </location>
</feature>
<feature type="compositionally biased region" description="Polar residues" evidence="2">
    <location>
        <begin position="83"/>
        <end position="97"/>
    </location>
</feature>
<feature type="region of interest" description="Disordered" evidence="2">
    <location>
        <begin position="69"/>
        <end position="97"/>
    </location>
</feature>
<feature type="region of interest" description="Disordered" evidence="2">
    <location>
        <begin position="636"/>
        <end position="674"/>
    </location>
</feature>
<comment type="similarity">
    <text evidence="1">Belongs to the SAPAP family.</text>
</comment>
<evidence type="ECO:0000313" key="4">
    <source>
        <dbReference type="RefSeq" id="XP_013775150.2"/>
    </source>
</evidence>
<proteinExistence type="inferred from homology"/>
<dbReference type="PANTHER" id="PTHR12353:SF31">
    <property type="entry name" value="LD44824P"/>
    <property type="match status" value="1"/>
</dbReference>
<dbReference type="RefSeq" id="XP_022242322.1">
    <property type="nucleotide sequence ID" value="XM_022386614.1"/>
</dbReference>
<sequence>MSQSDLLNQQEKIKTVKQLEVYKGLVFYAKFQHYRLGSYAQALSCTSSSVCCLKKFECISSESVTMSATRSAPASPKGKHCIQKSSTMPSGNAQDMSFSSEKKSFGSTWTTFFKRFSPRCKRSSPKQKEQPLGVVEFSQSSIESHPSDVHKRERKKSLEMVMRSKEQCIASSEQECTTNVVVSSTCSQEQKTKYRRSDISHRNITTKMFKCGSCQDPKRSKSDVSDRSFLVRLSPKKSLQDIKIVLRQGVSKGREESNSGEDCLSKRREKVIQLEKEKSDVIQFHISHCSKEDMIQKASVERADRETSTVVSCDVSSGIENSAHNYAQETATNVKPQTVYKASPSLSVDAGVYLLPESGSRFRKAQPPQSLNLRNKICVRTPQVEKVANKMASLESIGACSLDMDATGSESSGAADMKGNMAQSDHTLNSMNVAVSVSSGTIHKGRGVTEAVCPVGDQLKSDTPFLVNSKWEETSPKLPSYVGISCAINGYTNYSRFCHSRDNSPARVLDSALSPWKCPRGNSFSQIETKETVPLPISFALNMQSDNRNNVLVYETHISSSETFVVQNGEKTPASYKSTEDAVIRTGEKPYQVSSSSGVSVNGHSSDVASRSFVRQRIEKLYGNTALEGWIGNRGRSRIQKSSGTPTEFNIQKSPRSPSCPPQTTRGRSKSPPVFRHLTKDFKEQLQIETEESSLSPLLNIALQPHEGYVKKQVISHEAQNSENKALGELYIGKDGSSVSKSLEPTKSSVYLQNKCQSSCVTSHPLSTQKLYEHLEVSSSVSPNIPILENPTPAKLEQLESHDGEWFLAVMEQTKQQILFRMTEAEHYLEEDGIPEDGAGRIRAAVGKANLLLSQKFEQFRELCEKNLNQDITEPFSTTLSDLSGFWDMVMLQVNDVFDTFANLDKLRANKWVELELPKPATQSRTKRATKHGVSKSTPASPQRSSKAIEAARAREESRRRLIEAKRKGQYHHTSSEKPSEISIFVSKGKN</sequence>
<dbReference type="PANTHER" id="PTHR12353">
    <property type="entry name" value="DISKS LARGE-ASSOCIATED PROTEIN DAP SAP90/PSD-95-ASSOCIATED PROTEIN"/>
    <property type="match status" value="1"/>
</dbReference>
<reference evidence="4 5" key="1">
    <citation type="submission" date="2025-05" db="UniProtKB">
        <authorList>
            <consortium name="RefSeq"/>
        </authorList>
    </citation>
    <scope>IDENTIFICATION</scope>
    <source>
        <tissue evidence="4 5">Muscle</tissue>
    </source>
</reference>
<accession>A0ABM1SFB7</accession>
<dbReference type="RefSeq" id="XP_013775150.2">
    <property type="nucleotide sequence ID" value="XM_013919696.2"/>
</dbReference>
<organism evidence="3 5">
    <name type="scientific">Limulus polyphemus</name>
    <name type="common">Atlantic horseshoe crab</name>
    <dbReference type="NCBI Taxonomy" id="6850"/>
    <lineage>
        <taxon>Eukaryota</taxon>
        <taxon>Metazoa</taxon>
        <taxon>Ecdysozoa</taxon>
        <taxon>Arthropoda</taxon>
        <taxon>Chelicerata</taxon>
        <taxon>Merostomata</taxon>
        <taxon>Xiphosura</taxon>
        <taxon>Limulidae</taxon>
        <taxon>Limulus</taxon>
    </lineage>
</organism>
<dbReference type="Pfam" id="PF03359">
    <property type="entry name" value="GKAP"/>
    <property type="match status" value="1"/>
</dbReference>
<gene>
    <name evidence="4 5" type="primary">LOC106460016</name>
</gene>
<evidence type="ECO:0000313" key="5">
    <source>
        <dbReference type="RefSeq" id="XP_022242322.1"/>
    </source>
</evidence>
<keyword evidence="3" id="KW-1185">Reference proteome</keyword>
<protein>
    <submittedName>
        <fullName evidence="4 5">Uncharacterized protein LOC106460016</fullName>
    </submittedName>
</protein>
<feature type="compositionally biased region" description="Basic and acidic residues" evidence="2">
    <location>
        <begin position="950"/>
        <end position="967"/>
    </location>
</feature>
<dbReference type="Proteomes" id="UP000694941">
    <property type="component" value="Unplaced"/>
</dbReference>
<feature type="compositionally biased region" description="Basic residues" evidence="2">
    <location>
        <begin position="925"/>
        <end position="934"/>
    </location>
</feature>
<name>A0ABM1SFB7_LIMPO</name>
<dbReference type="GeneID" id="106460016"/>